<dbReference type="SUPFAM" id="SSF54001">
    <property type="entry name" value="Cysteine proteinases"/>
    <property type="match status" value="1"/>
</dbReference>
<dbReference type="EMBL" id="NKYE01000019">
    <property type="protein sequence ID" value="OZM70566.1"/>
    <property type="molecule type" value="Genomic_DNA"/>
</dbReference>
<evidence type="ECO:0000256" key="2">
    <source>
        <dbReference type="RuleBase" id="RU003452"/>
    </source>
</evidence>
<accession>A0A263CZ31</accession>
<proteinExistence type="inferred from homology"/>
<dbReference type="Proteomes" id="UP000242444">
    <property type="component" value="Unassembled WGS sequence"/>
</dbReference>
<dbReference type="PANTHER" id="PTHR11786:SF0">
    <property type="entry name" value="ARYLAMINE N-ACETYLTRANSFERASE 4-RELATED"/>
    <property type="match status" value="1"/>
</dbReference>
<dbReference type="AlphaFoldDB" id="A0A263CZ31"/>
<comment type="similarity">
    <text evidence="1 2">Belongs to the arylamine N-acetyltransferase family.</text>
</comment>
<protein>
    <submittedName>
        <fullName evidence="3">Acetyltransferase</fullName>
    </submittedName>
</protein>
<dbReference type="OrthoDB" id="7181050at2"/>
<comment type="caution">
    <text evidence="3">The sequence shown here is derived from an EMBL/GenBank/DDBJ whole genome shotgun (WGS) entry which is preliminary data.</text>
</comment>
<dbReference type="PANTHER" id="PTHR11786">
    <property type="entry name" value="N-HYDROXYARYLAMINE O-ACETYLTRANSFERASE"/>
    <property type="match status" value="1"/>
</dbReference>
<dbReference type="Pfam" id="PF00797">
    <property type="entry name" value="Acetyltransf_2"/>
    <property type="match status" value="1"/>
</dbReference>
<keyword evidence="3" id="KW-0808">Transferase</keyword>
<evidence type="ECO:0000256" key="1">
    <source>
        <dbReference type="ARBA" id="ARBA00006547"/>
    </source>
</evidence>
<organism evidence="3 4">
    <name type="scientific">Amycolatopsis antarctica</name>
    <dbReference type="NCBI Taxonomy" id="1854586"/>
    <lineage>
        <taxon>Bacteria</taxon>
        <taxon>Bacillati</taxon>
        <taxon>Actinomycetota</taxon>
        <taxon>Actinomycetes</taxon>
        <taxon>Pseudonocardiales</taxon>
        <taxon>Pseudonocardiaceae</taxon>
        <taxon>Amycolatopsis</taxon>
    </lineage>
</organism>
<dbReference type="FunCoup" id="A0A263CZ31">
    <property type="interactions" value="23"/>
</dbReference>
<dbReference type="PRINTS" id="PR01543">
    <property type="entry name" value="ANATRNSFRASE"/>
</dbReference>
<dbReference type="Gene3D" id="3.30.2140.10">
    <property type="entry name" value="Arylamine N-acetyltransferase"/>
    <property type="match status" value="1"/>
</dbReference>
<reference evidence="3 4" key="1">
    <citation type="submission" date="2017-07" db="EMBL/GenBank/DDBJ databases">
        <title>Amycolatopsis antarcticus sp. nov., isolated from the surface of an Antarcticus brown macroalga.</title>
        <authorList>
            <person name="Wang J."/>
            <person name="Leiva S."/>
            <person name="Huang J."/>
            <person name="Huang Y."/>
        </authorList>
    </citation>
    <scope>NUCLEOTIDE SEQUENCE [LARGE SCALE GENOMIC DNA]</scope>
    <source>
        <strain evidence="3 4">AU-G6</strain>
    </source>
</reference>
<evidence type="ECO:0000313" key="4">
    <source>
        <dbReference type="Proteomes" id="UP000242444"/>
    </source>
</evidence>
<dbReference type="InParanoid" id="A0A263CZ31"/>
<dbReference type="RefSeq" id="WP_094865378.1">
    <property type="nucleotide sequence ID" value="NZ_NKYE01000019.1"/>
</dbReference>
<dbReference type="GO" id="GO:0016407">
    <property type="term" value="F:acetyltransferase activity"/>
    <property type="evidence" value="ECO:0007669"/>
    <property type="project" value="InterPro"/>
</dbReference>
<name>A0A263CZ31_9PSEU</name>
<dbReference type="InterPro" id="IPR038765">
    <property type="entry name" value="Papain-like_cys_pep_sf"/>
</dbReference>
<dbReference type="InterPro" id="IPR001447">
    <property type="entry name" value="Arylamine_N-AcTrfase"/>
</dbReference>
<evidence type="ECO:0000313" key="3">
    <source>
        <dbReference type="EMBL" id="OZM70566.1"/>
    </source>
</evidence>
<sequence length="266" mass="29320">MDVNAYLERIGAHRPDRPDAEALRDLHERHLRSVPFENLSIHLGEPIDLAESALAEKIIQRRRGGFCYELNGLFAVLLRELGFEVSLLSAKVARPDGSLGPPFDHMALRVELDEPWLADVGFGKHSLRPLRLTAAEPQPDPYGEFLVVDTPEGDLEVRRDGVVAYVAERRQRALSDFAPTAWWQATSPVSPFRKGTTCSMPSGDGRVTIAGGLLIETGADGDRAETALETDDAILAAYRERFGMTLEHVPDLLTRTREPSTVGTGQ</sequence>
<dbReference type="Gene3D" id="2.40.128.150">
    <property type="entry name" value="Cysteine proteinases"/>
    <property type="match status" value="1"/>
</dbReference>
<keyword evidence="4" id="KW-1185">Reference proteome</keyword>
<gene>
    <name evidence="3" type="ORF">CFN78_24490</name>
</gene>